<evidence type="ECO:0000313" key="12">
    <source>
        <dbReference type="EMBL" id="TNM86189.1"/>
    </source>
</evidence>
<comment type="caution">
    <text evidence="12">The sequence shown here is derived from an EMBL/GenBank/DDBJ whole genome shotgun (WGS) entry which is preliminary data.</text>
</comment>
<dbReference type="GO" id="GO:0043489">
    <property type="term" value="P:RNA stabilization"/>
    <property type="evidence" value="ECO:0007669"/>
    <property type="project" value="UniProtKB-ARBA"/>
</dbReference>
<dbReference type="InterPro" id="IPR009000">
    <property type="entry name" value="Transl_B-barrel_sf"/>
</dbReference>
<dbReference type="Gene3D" id="2.40.10.230">
    <property type="entry name" value="Probable tRNA pseudouridine synthase domain"/>
    <property type="match status" value="1"/>
</dbReference>
<comment type="function">
    <text evidence="9">RNA-binding protein required for the maturation of box H/ACA snoRNPs complex and ribosome biogenesis. During assembly of the H/ACA snoRNPs complex, it associates with the complex and disappears during maturation of the complex and is replaced by NOLA1/GAR1 to yield mature H/ACA snoRNPs complex. Probably competes with NOLA1/GAR1 for binding with DKC1/NOLA4.</text>
</comment>
<keyword evidence="6" id="KW-0597">Phosphoprotein</keyword>
<dbReference type="Pfam" id="PF04410">
    <property type="entry name" value="Gar1"/>
    <property type="match status" value="1"/>
</dbReference>
<dbReference type="GO" id="GO:0005732">
    <property type="term" value="C:sno(s)RNA-containing ribonucleoprotein complex"/>
    <property type="evidence" value="ECO:0007669"/>
    <property type="project" value="InterPro"/>
</dbReference>
<feature type="region of interest" description="Disordered" evidence="11">
    <location>
        <begin position="1"/>
        <end position="87"/>
    </location>
</feature>
<keyword evidence="4" id="KW-0690">Ribosome biogenesis</keyword>
<evidence type="ECO:0000256" key="7">
    <source>
        <dbReference type="ARBA" id="ARBA00022884"/>
    </source>
</evidence>
<evidence type="ECO:0000256" key="2">
    <source>
        <dbReference type="ARBA" id="ARBA00009801"/>
    </source>
</evidence>
<evidence type="ECO:0000313" key="13">
    <source>
        <dbReference type="Proteomes" id="UP000516260"/>
    </source>
</evidence>
<evidence type="ECO:0000256" key="5">
    <source>
        <dbReference type="ARBA" id="ARBA00022552"/>
    </source>
</evidence>
<evidence type="ECO:0000256" key="8">
    <source>
        <dbReference type="ARBA" id="ARBA00023242"/>
    </source>
</evidence>
<dbReference type="GO" id="GO:0006364">
    <property type="term" value="P:rRNA processing"/>
    <property type="evidence" value="ECO:0007669"/>
    <property type="project" value="UniProtKB-KW"/>
</dbReference>
<dbReference type="FunFam" id="2.40.10.230:FF:000002">
    <property type="entry name" value="H/ACA ribonucleoprotein complex non-core subunit NAF1"/>
    <property type="match status" value="1"/>
</dbReference>
<evidence type="ECO:0000256" key="10">
    <source>
        <dbReference type="ARBA" id="ARBA00063185"/>
    </source>
</evidence>
<comment type="subunit">
    <text evidence="10">During assembly of the complex, component of the small nucleolar ribonucleoprotein particles containing H/ACA-type snoRNAs (H/ACA snoRNPs) which contains NOLA2/NHP2, NOLA3/NOP10, NAF1 and DKC1/NOLA4. Interacts directly with DKC1/NOLA4.</text>
</comment>
<dbReference type="Proteomes" id="UP000516260">
    <property type="component" value="Chromosome 8"/>
</dbReference>
<organism evidence="12 13">
    <name type="scientific">Takifugu bimaculatus</name>
    <dbReference type="NCBI Taxonomy" id="433685"/>
    <lineage>
        <taxon>Eukaryota</taxon>
        <taxon>Metazoa</taxon>
        <taxon>Chordata</taxon>
        <taxon>Craniata</taxon>
        <taxon>Vertebrata</taxon>
        <taxon>Euteleostomi</taxon>
        <taxon>Actinopterygii</taxon>
        <taxon>Neopterygii</taxon>
        <taxon>Teleostei</taxon>
        <taxon>Neoteleostei</taxon>
        <taxon>Acanthomorphata</taxon>
        <taxon>Eupercaria</taxon>
        <taxon>Tetraodontiformes</taxon>
        <taxon>Tetradontoidea</taxon>
        <taxon>Tetraodontidae</taxon>
        <taxon>Takifugu</taxon>
    </lineage>
</organism>
<evidence type="ECO:0000256" key="1">
    <source>
        <dbReference type="ARBA" id="ARBA00004123"/>
    </source>
</evidence>
<gene>
    <name evidence="12" type="ORF">fugu_008460</name>
</gene>
<evidence type="ECO:0000256" key="9">
    <source>
        <dbReference type="ARBA" id="ARBA00057529"/>
    </source>
</evidence>
<dbReference type="AlphaFoldDB" id="A0A4Z2B302"/>
<feature type="compositionally biased region" description="Pro residues" evidence="11">
    <location>
        <begin position="342"/>
        <end position="362"/>
    </location>
</feature>
<comment type="subcellular location">
    <subcellularLocation>
        <location evidence="1">Nucleus</location>
    </subcellularLocation>
</comment>
<reference evidence="12 13" key="1">
    <citation type="submission" date="2019-04" db="EMBL/GenBank/DDBJ databases">
        <title>The sequence and de novo assembly of Takifugu bimaculatus genome using PacBio and Hi-C technologies.</title>
        <authorList>
            <person name="Xu P."/>
            <person name="Liu B."/>
            <person name="Zhou Z."/>
        </authorList>
    </citation>
    <scope>NUCLEOTIDE SEQUENCE [LARGE SCALE GENOMIC DNA]</scope>
    <source>
        <strain evidence="12">TB-2018</strain>
        <tissue evidence="12">Muscle</tissue>
    </source>
</reference>
<dbReference type="InterPro" id="IPR007504">
    <property type="entry name" value="H/ACA_rnp_Gar1/Naf1"/>
</dbReference>
<dbReference type="GO" id="GO:0000493">
    <property type="term" value="P:box H/ACA snoRNP assembly"/>
    <property type="evidence" value="ECO:0007669"/>
    <property type="project" value="InterPro"/>
</dbReference>
<feature type="compositionally biased region" description="Low complexity" evidence="11">
    <location>
        <begin position="1"/>
        <end position="14"/>
    </location>
</feature>
<keyword evidence="8" id="KW-0539">Nucleus</keyword>
<feature type="compositionally biased region" description="Pro residues" evidence="11">
    <location>
        <begin position="295"/>
        <end position="334"/>
    </location>
</feature>
<dbReference type="PANTHER" id="PTHR31633:SF1">
    <property type="entry name" value="H_ACA RIBONUCLEOPROTEIN COMPLEX NON-CORE SUBUNIT NAF1"/>
    <property type="match status" value="1"/>
</dbReference>
<dbReference type="SUPFAM" id="SSF50447">
    <property type="entry name" value="Translation proteins"/>
    <property type="match status" value="1"/>
</dbReference>
<accession>A0A4Z2B302</accession>
<name>A0A4Z2B302_9TELE</name>
<dbReference type="InterPro" id="IPR040309">
    <property type="entry name" value="Naf1"/>
</dbReference>
<keyword evidence="7" id="KW-0694">RNA-binding</keyword>
<dbReference type="GO" id="GO:0003723">
    <property type="term" value="F:RNA binding"/>
    <property type="evidence" value="ECO:0007669"/>
    <property type="project" value="UniProtKB-KW"/>
</dbReference>
<dbReference type="EMBL" id="SWLE01000021">
    <property type="protein sequence ID" value="TNM86189.1"/>
    <property type="molecule type" value="Genomic_DNA"/>
</dbReference>
<sequence>MDQPEQNAQEAAAETINVEDSISNGAAETGQHLPGALAQLTASYREIGDDDDGSSDDDESDSSSSSSSSLCGPASGPEDDEGFSQPAPIKSRDEVLLEELPLVEELSLSLPEDVELQPVGTVSSIIQQLVVVQSLKDAPPLTDDSILFRSDRVALAKVFEVFGPVSSPLYILRFNSADQILSKGLMEGLTVYYAPSVKEYTKYILVQELKLLKGSDASWKNDHEPPLEALDYSDDEKEQEAKRKLKNSRKKKDSSNKDNPDHFTQNTLQQFNSRPQTAGRGFRHPNPRNELFRHLPPPPPPPPAMYHPLSYPYPPPPSLHFPPSNFPLYPPPPSSFSGAPWPSNPVPYFDLPPPPPPPPPPQ</sequence>
<dbReference type="GO" id="GO:0005634">
    <property type="term" value="C:nucleus"/>
    <property type="evidence" value="ECO:0007669"/>
    <property type="project" value="UniProtKB-SubCell"/>
</dbReference>
<proteinExistence type="inferred from homology"/>
<keyword evidence="5" id="KW-0698">rRNA processing</keyword>
<evidence type="ECO:0000256" key="11">
    <source>
        <dbReference type="SAM" id="MobiDB-lite"/>
    </source>
</evidence>
<protein>
    <recommendedName>
        <fullName evidence="3">H/ACA ribonucleoprotein complex non-core subunit NAF1</fullName>
    </recommendedName>
</protein>
<dbReference type="PANTHER" id="PTHR31633">
    <property type="entry name" value="H/ACA RIBONUCLEOPROTEIN COMPLEX NON-CORE SUBUNIT NAF1"/>
    <property type="match status" value="1"/>
</dbReference>
<feature type="region of interest" description="Disordered" evidence="11">
    <location>
        <begin position="217"/>
        <end position="362"/>
    </location>
</feature>
<evidence type="ECO:0000256" key="4">
    <source>
        <dbReference type="ARBA" id="ARBA00022517"/>
    </source>
</evidence>
<dbReference type="InterPro" id="IPR038664">
    <property type="entry name" value="Gar1/Naf1_Cbf5-bd_sf"/>
</dbReference>
<dbReference type="GO" id="GO:0001522">
    <property type="term" value="P:pseudouridine synthesis"/>
    <property type="evidence" value="ECO:0007669"/>
    <property type="project" value="InterPro"/>
</dbReference>
<keyword evidence="13" id="KW-1185">Reference proteome</keyword>
<comment type="similarity">
    <text evidence="2">Belongs to the NAF1 family.</text>
</comment>
<feature type="compositionally biased region" description="Basic residues" evidence="11">
    <location>
        <begin position="243"/>
        <end position="252"/>
    </location>
</feature>
<evidence type="ECO:0000256" key="6">
    <source>
        <dbReference type="ARBA" id="ARBA00022553"/>
    </source>
</evidence>
<feature type="compositionally biased region" description="Acidic residues" evidence="11">
    <location>
        <begin position="48"/>
        <end position="61"/>
    </location>
</feature>
<feature type="compositionally biased region" description="Polar residues" evidence="11">
    <location>
        <begin position="262"/>
        <end position="276"/>
    </location>
</feature>
<evidence type="ECO:0000256" key="3">
    <source>
        <dbReference type="ARBA" id="ARBA00021438"/>
    </source>
</evidence>